<name>A0A0D1YG09_9EURO</name>
<reference evidence="2 3" key="1">
    <citation type="submission" date="2015-01" db="EMBL/GenBank/DDBJ databases">
        <title>The Genome Sequence of Exophiala spinifera CBS89968.</title>
        <authorList>
            <consortium name="The Broad Institute Genomics Platform"/>
            <person name="Cuomo C."/>
            <person name="de Hoog S."/>
            <person name="Gorbushina A."/>
            <person name="Stielow B."/>
            <person name="Teixiera M."/>
            <person name="Abouelleil A."/>
            <person name="Chapman S.B."/>
            <person name="Priest M."/>
            <person name="Young S.K."/>
            <person name="Wortman J."/>
            <person name="Nusbaum C."/>
            <person name="Birren B."/>
        </authorList>
    </citation>
    <scope>NUCLEOTIDE SEQUENCE [LARGE SCALE GENOMIC DNA]</scope>
    <source>
        <strain evidence="2 3">CBS 89968</strain>
    </source>
</reference>
<feature type="compositionally biased region" description="Low complexity" evidence="1">
    <location>
        <begin position="207"/>
        <end position="219"/>
    </location>
</feature>
<gene>
    <name evidence="2" type="ORF">PV08_06742</name>
</gene>
<dbReference type="Proteomes" id="UP000053328">
    <property type="component" value="Unassembled WGS sequence"/>
</dbReference>
<feature type="region of interest" description="Disordered" evidence="1">
    <location>
        <begin position="238"/>
        <end position="261"/>
    </location>
</feature>
<dbReference type="STRING" id="91928.A0A0D1YG09"/>
<feature type="region of interest" description="Disordered" evidence="1">
    <location>
        <begin position="79"/>
        <end position="144"/>
    </location>
</feature>
<dbReference type="OrthoDB" id="66964at2759"/>
<feature type="region of interest" description="Disordered" evidence="1">
    <location>
        <begin position="175"/>
        <end position="219"/>
    </location>
</feature>
<evidence type="ECO:0000313" key="3">
    <source>
        <dbReference type="Proteomes" id="UP000053328"/>
    </source>
</evidence>
<evidence type="ECO:0000313" key="2">
    <source>
        <dbReference type="EMBL" id="KIW13961.1"/>
    </source>
</evidence>
<sequence>MIPPLSEAALDANPAFARLWSYVTEEILEDDGSRRIVNQERTKEWRRAFAEKSGKRDAARGRARRRRVVAVVGGGSVRRVTDDDQEVQSDSRQEVEIETDVEVDGTDEDEEDEALSGSRDGSLMQNKEKEKKKTKTKTKTKKNDFSLEEMLHETRVEKMRMQVLMDVLRDVAYSDASPLGPGDSAEEEENTTRSCGTTQPHPHPHPHTGTTNATSSGNTNAKAVKDNLLVMTAYMDTERRGSSGHPSRPQHGRYAHHDPSLPQLSRAERELLSEDTAVFRENIPAIAKQVGRRLVEVERGLGEMSRLLSATTNTANTTNTTPAPTSTALVDSLRHCQHYRNLLRSSLSPRLGDLSTALVRLLSLQREQLSGAIRTLEAAKHGTVSRHAHARTAFFATVARAMALKTRLVLLEERSRVENSDAVKAKRAHAREMMSQLDREDRDVTARIEDLKRIVSEYDAVDSQQTAAGDRVEGKGGGGGVMTRLGKRYGEIEEEMDILRSDIEKLQLGQKTRWNGRKPERDT</sequence>
<dbReference type="AlphaFoldDB" id="A0A0D1YG09"/>
<proteinExistence type="predicted"/>
<dbReference type="EMBL" id="KN847496">
    <property type="protein sequence ID" value="KIW13961.1"/>
    <property type="molecule type" value="Genomic_DNA"/>
</dbReference>
<dbReference type="RefSeq" id="XP_016234177.1">
    <property type="nucleotide sequence ID" value="XM_016381075.1"/>
</dbReference>
<dbReference type="GeneID" id="27333825"/>
<protein>
    <submittedName>
        <fullName evidence="2">Uncharacterized protein</fullName>
    </submittedName>
</protein>
<keyword evidence="3" id="KW-1185">Reference proteome</keyword>
<evidence type="ECO:0000256" key="1">
    <source>
        <dbReference type="SAM" id="MobiDB-lite"/>
    </source>
</evidence>
<dbReference type="VEuPathDB" id="FungiDB:PV08_06742"/>
<feature type="compositionally biased region" description="Acidic residues" evidence="1">
    <location>
        <begin position="96"/>
        <end position="114"/>
    </location>
</feature>
<dbReference type="HOGENOM" id="CLU_039528_0_0_1"/>
<accession>A0A0D1YG09</accession>
<organism evidence="2 3">
    <name type="scientific">Exophiala spinifera</name>
    <dbReference type="NCBI Taxonomy" id="91928"/>
    <lineage>
        <taxon>Eukaryota</taxon>
        <taxon>Fungi</taxon>
        <taxon>Dikarya</taxon>
        <taxon>Ascomycota</taxon>
        <taxon>Pezizomycotina</taxon>
        <taxon>Eurotiomycetes</taxon>
        <taxon>Chaetothyriomycetidae</taxon>
        <taxon>Chaetothyriales</taxon>
        <taxon>Herpotrichiellaceae</taxon>
        <taxon>Exophiala</taxon>
    </lineage>
</organism>